<evidence type="ECO:0000256" key="1">
    <source>
        <dbReference type="SAM" id="SignalP"/>
    </source>
</evidence>
<protein>
    <submittedName>
        <fullName evidence="2">Uncharacterized protein</fullName>
    </submittedName>
</protein>
<dbReference type="Proteomes" id="UP000748752">
    <property type="component" value="Unassembled WGS sequence"/>
</dbReference>
<evidence type="ECO:0000313" key="2">
    <source>
        <dbReference type="EMBL" id="MBK1631667.1"/>
    </source>
</evidence>
<dbReference type="RefSeq" id="WP_200238254.1">
    <property type="nucleotide sequence ID" value="NZ_NRRV01000030.1"/>
</dbReference>
<organism evidence="2 3">
    <name type="scientific">Thiohalocapsa halophila</name>
    <dbReference type="NCBI Taxonomy" id="69359"/>
    <lineage>
        <taxon>Bacteria</taxon>
        <taxon>Pseudomonadati</taxon>
        <taxon>Pseudomonadota</taxon>
        <taxon>Gammaproteobacteria</taxon>
        <taxon>Chromatiales</taxon>
        <taxon>Chromatiaceae</taxon>
        <taxon>Thiohalocapsa</taxon>
    </lineage>
</organism>
<gene>
    <name evidence="2" type="ORF">CKO31_13110</name>
</gene>
<name>A0ABS1CIC6_9GAMM</name>
<comment type="caution">
    <text evidence="2">The sequence shown here is derived from an EMBL/GenBank/DDBJ whole genome shotgun (WGS) entry which is preliminary data.</text>
</comment>
<sequence>MAIRTLTSLSLLSIALVASPASADRTIFLDFDGHRGWFANYRSPNQTDWLYLDVPPFCGSAADRADIAERVREDFAPFDVEITTEEPPDLEEGADVGFRVIIGGDYTDWNYSRAVYGLSSHPLVENAVLVAAFAPGSGPACADVRSNKDIAQTSSHELAHSIAWLSGQWLSHYTATHHPVGAPAHVGFPILGSFSDRRDIWYADEQVERGYDRRTGEIIIGPQDDIDTLADGLGLRADDHGDTPQFGSLLQRAPDYGGDRVLKGEGIVEINEASDPSACPEGEILDSPVLRAGLLCLGPHPRPVPLIGDHRDFFLFEADWGPGGSQRLDIRVDTINRKLSKPLNDPTANLDAELEIYHRAAGPLSWWSGWQKVTSYAVGHGQTDLWAKATLVIGARDNPPGHYAVGVRSAGGYGDLGQYQVTVRAPAIRELEWEGWWTLAYASLLDELSALDEGAGLKTLLQRLAEQQLIDPAVLERPEVLDVLPEVLEEHRPSEIFAHLFAGAVWEQLPADERKAARFDFDHQVRRILFGGAAVPR</sequence>
<keyword evidence="3" id="KW-1185">Reference proteome</keyword>
<accession>A0ABS1CIC6</accession>
<reference evidence="2 3" key="1">
    <citation type="journal article" date="2020" name="Microorganisms">
        <title>Osmotic Adaptation and Compatible Solute Biosynthesis of Phototrophic Bacteria as Revealed from Genome Analyses.</title>
        <authorList>
            <person name="Imhoff J.F."/>
            <person name="Rahn T."/>
            <person name="Kunzel S."/>
            <person name="Keller A."/>
            <person name="Neulinger S.C."/>
        </authorList>
    </citation>
    <scope>NUCLEOTIDE SEQUENCE [LARGE SCALE GENOMIC DNA]</scope>
    <source>
        <strain evidence="2 3">DSM 6210</strain>
    </source>
</reference>
<keyword evidence="1" id="KW-0732">Signal</keyword>
<feature type="chain" id="PRO_5047289385" evidence="1">
    <location>
        <begin position="24"/>
        <end position="537"/>
    </location>
</feature>
<dbReference type="EMBL" id="NRRV01000030">
    <property type="protein sequence ID" value="MBK1631667.1"/>
    <property type="molecule type" value="Genomic_DNA"/>
</dbReference>
<proteinExistence type="predicted"/>
<feature type="signal peptide" evidence="1">
    <location>
        <begin position="1"/>
        <end position="23"/>
    </location>
</feature>
<evidence type="ECO:0000313" key="3">
    <source>
        <dbReference type="Proteomes" id="UP000748752"/>
    </source>
</evidence>